<sequence>MITVVSIIVVPYDHSESSKKALAKAASLAQADERIELNIITVVEPNSPEAYSDLLSVKEIREDLLAEARKHLDEAKSNLSSLPNTIKTAVLLGTPSLSIVEYAIQKDAELIIMGSRGLTELKELFLGSVSHYVSQKSPCPVYIVK</sequence>
<dbReference type="PANTHER" id="PTHR46268">
    <property type="entry name" value="STRESS RESPONSE PROTEIN NHAX"/>
    <property type="match status" value="1"/>
</dbReference>
<proteinExistence type="inferred from homology"/>
<dbReference type="Pfam" id="PF00582">
    <property type="entry name" value="Usp"/>
    <property type="match status" value="1"/>
</dbReference>
<dbReference type="Gene3D" id="3.40.50.620">
    <property type="entry name" value="HUPs"/>
    <property type="match status" value="1"/>
</dbReference>
<dbReference type="InterPro" id="IPR014729">
    <property type="entry name" value="Rossmann-like_a/b/a_fold"/>
</dbReference>
<evidence type="ECO:0000259" key="2">
    <source>
        <dbReference type="Pfam" id="PF00582"/>
    </source>
</evidence>
<name>A0ABS5LCJ8_9BACI</name>
<dbReference type="SUPFAM" id="SSF52402">
    <property type="entry name" value="Adenine nucleotide alpha hydrolases-like"/>
    <property type="match status" value="1"/>
</dbReference>
<dbReference type="PRINTS" id="PR01438">
    <property type="entry name" value="UNVRSLSTRESS"/>
</dbReference>
<dbReference type="RefSeq" id="WP_211557264.1">
    <property type="nucleotide sequence ID" value="NZ_JAGVRK010000001.1"/>
</dbReference>
<evidence type="ECO:0000256" key="1">
    <source>
        <dbReference type="ARBA" id="ARBA00008791"/>
    </source>
</evidence>
<dbReference type="Proteomes" id="UP000682403">
    <property type="component" value="Unassembled WGS sequence"/>
</dbReference>
<evidence type="ECO:0000313" key="4">
    <source>
        <dbReference type="Proteomes" id="UP000682403"/>
    </source>
</evidence>
<organism evidence="3 4">
    <name type="scientific">Metabacillus flavus</name>
    <dbReference type="NCBI Taxonomy" id="2823519"/>
    <lineage>
        <taxon>Bacteria</taxon>
        <taxon>Bacillati</taxon>
        <taxon>Bacillota</taxon>
        <taxon>Bacilli</taxon>
        <taxon>Bacillales</taxon>
        <taxon>Bacillaceae</taxon>
        <taxon>Metabacillus</taxon>
    </lineage>
</organism>
<dbReference type="InterPro" id="IPR006015">
    <property type="entry name" value="Universal_stress_UspA"/>
</dbReference>
<comment type="caution">
    <text evidence="3">The sequence shown here is derived from an EMBL/GenBank/DDBJ whole genome shotgun (WGS) entry which is preliminary data.</text>
</comment>
<dbReference type="CDD" id="cd00293">
    <property type="entry name" value="USP-like"/>
    <property type="match status" value="1"/>
</dbReference>
<accession>A0ABS5LCJ8</accession>
<comment type="similarity">
    <text evidence="1">Belongs to the universal stress protein A family.</text>
</comment>
<dbReference type="InterPro" id="IPR006016">
    <property type="entry name" value="UspA"/>
</dbReference>
<reference evidence="3 4" key="1">
    <citation type="submission" date="2021-04" db="EMBL/GenBank/DDBJ databases">
        <title>Metabacillus sp. strain KIGAM252 whole genome sequence.</title>
        <authorList>
            <person name="Seo M.-J."/>
            <person name="Cho E.-S."/>
            <person name="Hwang C.Y."/>
            <person name="Yoon D.J."/>
        </authorList>
    </citation>
    <scope>NUCLEOTIDE SEQUENCE [LARGE SCALE GENOMIC DNA]</scope>
    <source>
        <strain evidence="3 4">KIGAM252</strain>
    </source>
</reference>
<evidence type="ECO:0000313" key="3">
    <source>
        <dbReference type="EMBL" id="MBS2968460.1"/>
    </source>
</evidence>
<dbReference type="PANTHER" id="PTHR46268:SF6">
    <property type="entry name" value="UNIVERSAL STRESS PROTEIN UP12"/>
    <property type="match status" value="1"/>
</dbReference>
<feature type="domain" description="UspA" evidence="2">
    <location>
        <begin position="7"/>
        <end position="145"/>
    </location>
</feature>
<protein>
    <submittedName>
        <fullName evidence="3">Universal stress protein</fullName>
    </submittedName>
</protein>
<keyword evidence="4" id="KW-1185">Reference proteome</keyword>
<dbReference type="EMBL" id="JAGVRK010000001">
    <property type="protein sequence ID" value="MBS2968460.1"/>
    <property type="molecule type" value="Genomic_DNA"/>
</dbReference>
<gene>
    <name evidence="3" type="ORF">J9317_06765</name>
</gene>